<evidence type="ECO:0000313" key="2">
    <source>
        <dbReference type="Proteomes" id="UP000887540"/>
    </source>
</evidence>
<keyword evidence="2" id="KW-1185">Reference proteome</keyword>
<keyword evidence="1" id="KW-0472">Membrane</keyword>
<proteinExistence type="predicted"/>
<reference evidence="3" key="1">
    <citation type="submission" date="2022-11" db="UniProtKB">
        <authorList>
            <consortium name="WormBaseParasite"/>
        </authorList>
    </citation>
    <scope>IDENTIFICATION</scope>
</reference>
<evidence type="ECO:0000256" key="1">
    <source>
        <dbReference type="SAM" id="Phobius"/>
    </source>
</evidence>
<dbReference type="AlphaFoldDB" id="A0A914E4R8"/>
<organism evidence="2 3">
    <name type="scientific">Acrobeloides nanus</name>
    <dbReference type="NCBI Taxonomy" id="290746"/>
    <lineage>
        <taxon>Eukaryota</taxon>
        <taxon>Metazoa</taxon>
        <taxon>Ecdysozoa</taxon>
        <taxon>Nematoda</taxon>
        <taxon>Chromadorea</taxon>
        <taxon>Rhabditida</taxon>
        <taxon>Tylenchina</taxon>
        <taxon>Cephalobomorpha</taxon>
        <taxon>Cephaloboidea</taxon>
        <taxon>Cephalobidae</taxon>
        <taxon>Acrobeloides</taxon>
    </lineage>
</organism>
<feature type="transmembrane region" description="Helical" evidence="1">
    <location>
        <begin position="13"/>
        <end position="33"/>
    </location>
</feature>
<dbReference type="Proteomes" id="UP000887540">
    <property type="component" value="Unplaced"/>
</dbReference>
<dbReference type="WBParaSite" id="ACRNAN_scaffold5389.g12706.t1">
    <property type="protein sequence ID" value="ACRNAN_scaffold5389.g12706.t1"/>
    <property type="gene ID" value="ACRNAN_scaffold5389.g12706"/>
</dbReference>
<keyword evidence="1" id="KW-1133">Transmembrane helix</keyword>
<accession>A0A914E4R8</accession>
<sequence length="48" mass="5481">MSNWCISEIVYRIIVPVANVFLTAFLALLVNLLSKFIWAKYGQQDHPG</sequence>
<protein>
    <submittedName>
        <fullName evidence="3">Uncharacterized protein</fullName>
    </submittedName>
</protein>
<name>A0A914E4R8_9BILA</name>
<evidence type="ECO:0000313" key="3">
    <source>
        <dbReference type="WBParaSite" id="ACRNAN_scaffold5389.g12706.t1"/>
    </source>
</evidence>
<keyword evidence="1" id="KW-0812">Transmembrane</keyword>